<sequence length="258" mass="28523">MSNNVGKTIENRVKWGRWVVASLDVHGEPVSRKLDGRSAMSAAEWNQWFLGHRGEMHQTTEDLLGVALSLARERADDDEQRTQRDEATDMLRDDVGRTRSLLDSAGPSHATRFGLSGATPRSGTSLEAYARNAAEALREADETLDVMGVQVSTSTLADNLTPSVDRLSARLVGLAEEDRQAEALLVERDEMLERWERTYRAIAQMLEGAYRLAGEDELADRVRPTINRTSGAEAPDNDPQVDPVEPLVDVNDDEPVEA</sequence>
<evidence type="ECO:0000313" key="2">
    <source>
        <dbReference type="EMBL" id="QDG53494.1"/>
    </source>
</evidence>
<proteinExistence type="predicted"/>
<name>A0A4Y6PYT3_PERCE</name>
<dbReference type="AlphaFoldDB" id="A0A4Y6PYT3"/>
<dbReference type="RefSeq" id="WP_141199950.1">
    <property type="nucleotide sequence ID" value="NZ_CP041186.1"/>
</dbReference>
<reference evidence="2 3" key="1">
    <citation type="submission" date="2019-06" db="EMBL/GenBank/DDBJ databases">
        <title>Persicimonas caeni gen. nov., sp. nov., a predatory bacterium isolated from solar saltern.</title>
        <authorList>
            <person name="Wang S."/>
        </authorList>
    </citation>
    <scope>NUCLEOTIDE SEQUENCE [LARGE SCALE GENOMIC DNA]</scope>
    <source>
        <strain evidence="2 3">YN101</strain>
    </source>
</reference>
<evidence type="ECO:0000256" key="1">
    <source>
        <dbReference type="SAM" id="MobiDB-lite"/>
    </source>
</evidence>
<keyword evidence="3" id="KW-1185">Reference proteome</keyword>
<gene>
    <name evidence="2" type="ORF">FIV42_22930</name>
</gene>
<dbReference type="EMBL" id="CP041186">
    <property type="protein sequence ID" value="QDG53494.1"/>
    <property type="molecule type" value="Genomic_DNA"/>
</dbReference>
<organism evidence="2 3">
    <name type="scientific">Persicimonas caeni</name>
    <dbReference type="NCBI Taxonomy" id="2292766"/>
    <lineage>
        <taxon>Bacteria</taxon>
        <taxon>Deltaproteobacteria</taxon>
        <taxon>Bradymonadales</taxon>
        <taxon>Bradymonadaceae</taxon>
        <taxon>Persicimonas</taxon>
    </lineage>
</organism>
<feature type="region of interest" description="Disordered" evidence="1">
    <location>
        <begin position="99"/>
        <end position="121"/>
    </location>
</feature>
<accession>A0A5B8Y9Q8</accession>
<accession>A0A4Y6PYT3</accession>
<dbReference type="Proteomes" id="UP000315995">
    <property type="component" value="Chromosome"/>
</dbReference>
<evidence type="ECO:0000313" key="3">
    <source>
        <dbReference type="Proteomes" id="UP000315995"/>
    </source>
</evidence>
<protein>
    <submittedName>
        <fullName evidence="2">Uncharacterized protein</fullName>
    </submittedName>
</protein>
<dbReference type="OrthoDB" id="5517340at2"/>
<feature type="region of interest" description="Disordered" evidence="1">
    <location>
        <begin position="217"/>
        <end position="258"/>
    </location>
</feature>